<protein>
    <submittedName>
        <fullName evidence="1">Uncharacterized protein</fullName>
    </submittedName>
</protein>
<evidence type="ECO:0000313" key="2">
    <source>
        <dbReference type="Proteomes" id="UP000616769"/>
    </source>
</evidence>
<dbReference type="OrthoDB" id="6510435at2759"/>
<gene>
    <name evidence="1" type="ORF">QR98_0097500</name>
</gene>
<comment type="caution">
    <text evidence="1">The sequence shown here is derived from an EMBL/GenBank/DDBJ whole genome shotgun (WGS) entry which is preliminary data.</text>
</comment>
<evidence type="ECO:0000313" key="1">
    <source>
        <dbReference type="EMBL" id="KPM11182.1"/>
    </source>
</evidence>
<accession>A0A132AJL7</accession>
<sequence length="159" mass="18079">MFANMIFGSIALILIALISFGATQPNRQQIDNFANLAEKMSDRQHAKYCERFGEMLQRQSKDLWPQIHTRCIEQMVRGETPLPSSFPKIDDQMRGKIIEIFDVCAPAVKNPCLQNQWVQTKKCIREQAFNTRLLNANVQQSLPKNVPSLSLALASAIFI</sequence>
<dbReference type="Proteomes" id="UP000616769">
    <property type="component" value="Unassembled WGS sequence"/>
</dbReference>
<dbReference type="AlphaFoldDB" id="A0A132AJL7"/>
<proteinExistence type="predicted"/>
<name>A0A132AJL7_SARSC</name>
<organism evidence="1 2">
    <name type="scientific">Sarcoptes scabiei</name>
    <name type="common">Itch mite</name>
    <name type="synonym">Acarus scabiei</name>
    <dbReference type="NCBI Taxonomy" id="52283"/>
    <lineage>
        <taxon>Eukaryota</taxon>
        <taxon>Metazoa</taxon>
        <taxon>Ecdysozoa</taxon>
        <taxon>Arthropoda</taxon>
        <taxon>Chelicerata</taxon>
        <taxon>Arachnida</taxon>
        <taxon>Acari</taxon>
        <taxon>Acariformes</taxon>
        <taxon>Sarcoptiformes</taxon>
        <taxon>Astigmata</taxon>
        <taxon>Psoroptidia</taxon>
        <taxon>Sarcoptoidea</taxon>
        <taxon>Sarcoptidae</taxon>
        <taxon>Sarcoptinae</taxon>
        <taxon>Sarcoptes</taxon>
    </lineage>
</organism>
<dbReference type="EMBL" id="JXLN01016652">
    <property type="protein sequence ID" value="KPM11182.1"/>
    <property type="molecule type" value="Genomic_DNA"/>
</dbReference>
<reference evidence="1 2" key="1">
    <citation type="journal article" date="2015" name="Parasit. Vectors">
        <title>Draft genome of the scabies mite.</title>
        <authorList>
            <person name="Rider S.D.Jr."/>
            <person name="Morgan M.S."/>
            <person name="Arlian L.G."/>
        </authorList>
    </citation>
    <scope>NUCLEOTIDE SEQUENCE [LARGE SCALE GENOMIC DNA]</scope>
    <source>
        <strain evidence="1">Arlian Lab</strain>
    </source>
</reference>
<dbReference type="VEuPathDB" id="VectorBase:SSCA010569"/>